<dbReference type="InterPro" id="IPR036967">
    <property type="entry name" value="Ribosomal_uS11_sf"/>
</dbReference>
<comment type="similarity">
    <text evidence="1">Belongs to the universal ribosomal protein uS11 family.</text>
</comment>
<evidence type="ECO:0000256" key="2">
    <source>
        <dbReference type="ARBA" id="ARBA00007645"/>
    </source>
</evidence>
<comment type="similarity">
    <text evidence="2 5">Belongs to the bacterial ribosomal protein bL36 family.</text>
</comment>
<dbReference type="HAMAP" id="MF_00251">
    <property type="entry name" value="Ribosomal_bL36"/>
    <property type="match status" value="1"/>
</dbReference>
<dbReference type="GO" id="GO:1990904">
    <property type="term" value="C:ribonucleoprotein complex"/>
    <property type="evidence" value="ECO:0007669"/>
    <property type="project" value="UniProtKB-KW"/>
</dbReference>
<evidence type="ECO:0000256" key="4">
    <source>
        <dbReference type="ARBA" id="ARBA00023274"/>
    </source>
</evidence>
<protein>
    <recommendedName>
        <fullName evidence="5">Ribosomal protein</fullName>
    </recommendedName>
</protein>
<organism evidence="6 7">
    <name type="scientific">Striga asiatica</name>
    <name type="common">Asiatic witchweed</name>
    <name type="synonym">Buchnera asiatica</name>
    <dbReference type="NCBI Taxonomy" id="4170"/>
    <lineage>
        <taxon>Eukaryota</taxon>
        <taxon>Viridiplantae</taxon>
        <taxon>Streptophyta</taxon>
        <taxon>Embryophyta</taxon>
        <taxon>Tracheophyta</taxon>
        <taxon>Spermatophyta</taxon>
        <taxon>Magnoliopsida</taxon>
        <taxon>eudicotyledons</taxon>
        <taxon>Gunneridae</taxon>
        <taxon>Pentapetalae</taxon>
        <taxon>asterids</taxon>
        <taxon>lamiids</taxon>
        <taxon>Lamiales</taxon>
        <taxon>Orobanchaceae</taxon>
        <taxon>Buchnereae</taxon>
        <taxon>Striga</taxon>
    </lineage>
</organism>
<dbReference type="NCBIfam" id="TIGR01022">
    <property type="entry name" value="rpmJ_bact"/>
    <property type="match status" value="1"/>
</dbReference>
<dbReference type="EMBL" id="BKCP01000581">
    <property type="protein sequence ID" value="GER25945.1"/>
    <property type="molecule type" value="Genomic_DNA"/>
</dbReference>
<evidence type="ECO:0000256" key="5">
    <source>
        <dbReference type="RuleBase" id="RU000570"/>
    </source>
</evidence>
<keyword evidence="4 5" id="KW-0687">Ribonucleoprotein</keyword>
<keyword evidence="3 5" id="KW-0689">Ribosomal protein</keyword>
<accession>A0A5A7NZH8</accession>
<evidence type="ECO:0000256" key="1">
    <source>
        <dbReference type="ARBA" id="ARBA00006194"/>
    </source>
</evidence>
<dbReference type="PANTHER" id="PTHR11759">
    <property type="entry name" value="40S RIBOSOMAL PROTEIN S14/30S RIBOSOMAL PROTEIN S11"/>
    <property type="match status" value="1"/>
</dbReference>
<gene>
    <name evidence="6" type="ORF">STAS_01555</name>
</gene>
<dbReference type="Pfam" id="PF00411">
    <property type="entry name" value="Ribosomal_S11"/>
    <property type="match status" value="1"/>
</dbReference>
<dbReference type="InterPro" id="IPR035977">
    <property type="entry name" value="Ribosomal_bL36_sp"/>
</dbReference>
<dbReference type="Gene3D" id="3.30.420.80">
    <property type="entry name" value="Ribosomal protein S11"/>
    <property type="match status" value="1"/>
</dbReference>
<comment type="caution">
    <text evidence="6">The sequence shown here is derived from an EMBL/GenBank/DDBJ whole genome shotgun (WGS) entry which is preliminary data.</text>
</comment>
<dbReference type="AlphaFoldDB" id="A0A5A7NZH8"/>
<evidence type="ECO:0000313" key="6">
    <source>
        <dbReference type="EMBL" id="GER25945.1"/>
    </source>
</evidence>
<sequence>MKIRASVRKICKKCRLIRRRGRIINMTKARPRTGSRRNVRIGSRRIVRIGSRRKVRIISRKSTHRIPKGLIHVQSSFNNTIVTVTDLRGRVLSWSSAGTLGFKGPRKRTPFAAQTTAADAIRTVVDQGMQRAAVMLKGA</sequence>
<dbReference type="SUPFAM" id="SSF53137">
    <property type="entry name" value="Translational machinery components"/>
    <property type="match status" value="1"/>
</dbReference>
<dbReference type="SUPFAM" id="SSF57840">
    <property type="entry name" value="Ribosomal protein L36"/>
    <property type="match status" value="1"/>
</dbReference>
<dbReference type="GO" id="GO:0006412">
    <property type="term" value="P:translation"/>
    <property type="evidence" value="ECO:0007669"/>
    <property type="project" value="InterPro"/>
</dbReference>
<proteinExistence type="inferred from homology"/>
<dbReference type="InterPro" id="IPR000473">
    <property type="entry name" value="Ribosomal_bL36"/>
</dbReference>
<keyword evidence="7" id="KW-1185">Reference proteome</keyword>
<evidence type="ECO:0000313" key="7">
    <source>
        <dbReference type="Proteomes" id="UP000325081"/>
    </source>
</evidence>
<name>A0A5A7NZH8_STRAF</name>
<reference evidence="7" key="1">
    <citation type="journal article" date="2019" name="Curr. Biol.">
        <title>Genome Sequence of Striga asiatica Provides Insight into the Evolution of Plant Parasitism.</title>
        <authorList>
            <person name="Yoshida S."/>
            <person name="Kim S."/>
            <person name="Wafula E.K."/>
            <person name="Tanskanen J."/>
            <person name="Kim Y.M."/>
            <person name="Honaas L."/>
            <person name="Yang Z."/>
            <person name="Spallek T."/>
            <person name="Conn C.E."/>
            <person name="Ichihashi Y."/>
            <person name="Cheong K."/>
            <person name="Cui S."/>
            <person name="Der J.P."/>
            <person name="Gundlach H."/>
            <person name="Jiao Y."/>
            <person name="Hori C."/>
            <person name="Ishida J.K."/>
            <person name="Kasahara H."/>
            <person name="Kiba T."/>
            <person name="Kim M.S."/>
            <person name="Koo N."/>
            <person name="Laohavisit A."/>
            <person name="Lee Y.H."/>
            <person name="Lumba S."/>
            <person name="McCourt P."/>
            <person name="Mortimer J.C."/>
            <person name="Mutuku J.M."/>
            <person name="Nomura T."/>
            <person name="Sasaki-Sekimoto Y."/>
            <person name="Seto Y."/>
            <person name="Wang Y."/>
            <person name="Wakatake T."/>
            <person name="Sakakibara H."/>
            <person name="Demura T."/>
            <person name="Yamaguchi S."/>
            <person name="Yoneyama K."/>
            <person name="Manabe R.I."/>
            <person name="Nelson D.C."/>
            <person name="Schulman A.H."/>
            <person name="Timko M.P."/>
            <person name="dePamphilis C.W."/>
            <person name="Choi D."/>
            <person name="Shirasu K."/>
        </authorList>
    </citation>
    <scope>NUCLEOTIDE SEQUENCE [LARGE SCALE GENOMIC DNA]</scope>
    <source>
        <strain evidence="7">cv. UVA1</strain>
    </source>
</reference>
<dbReference type="Proteomes" id="UP000325081">
    <property type="component" value="Unassembled WGS sequence"/>
</dbReference>
<dbReference type="OrthoDB" id="1913124at2759"/>
<evidence type="ECO:0000256" key="3">
    <source>
        <dbReference type="ARBA" id="ARBA00022980"/>
    </source>
</evidence>
<dbReference type="InterPro" id="IPR001971">
    <property type="entry name" value="Ribosomal_uS11"/>
</dbReference>
<dbReference type="GO" id="GO:0005840">
    <property type="term" value="C:ribosome"/>
    <property type="evidence" value="ECO:0007669"/>
    <property type="project" value="UniProtKB-KW"/>
</dbReference>
<dbReference type="GO" id="GO:0003735">
    <property type="term" value="F:structural constituent of ribosome"/>
    <property type="evidence" value="ECO:0007669"/>
    <property type="project" value="InterPro"/>
</dbReference>
<dbReference type="Pfam" id="PF00444">
    <property type="entry name" value="Ribosomal_L36"/>
    <property type="match status" value="1"/>
</dbReference>
<feature type="non-terminal residue" evidence="6">
    <location>
        <position position="139"/>
    </location>
</feature>